<sequence length="94" mass="10148">MIQVHTHTPFTITLPLAHASPLHSHWSGENPDTQVYVHEGRGGEMEDSIQRSNGCSLALANGGRGRGLSINTFFSCPSGPPRPFSLLFILHLSG</sequence>
<evidence type="ECO:0000313" key="1">
    <source>
        <dbReference type="EMBL" id="PWN51947.1"/>
    </source>
</evidence>
<keyword evidence="2" id="KW-1185">Reference proteome</keyword>
<name>A0ACD0P1M3_9BASI</name>
<protein>
    <submittedName>
        <fullName evidence="1">Uncharacterized protein</fullName>
    </submittedName>
</protein>
<proteinExistence type="predicted"/>
<dbReference type="EMBL" id="KZ819806">
    <property type="protein sequence ID" value="PWN51947.1"/>
    <property type="molecule type" value="Genomic_DNA"/>
</dbReference>
<reference evidence="1 2" key="1">
    <citation type="journal article" date="2018" name="Mol. Biol. Evol.">
        <title>Broad Genomic Sampling Reveals a Smut Pathogenic Ancestry of the Fungal Clade Ustilaginomycotina.</title>
        <authorList>
            <person name="Kijpornyongpan T."/>
            <person name="Mondo S.J."/>
            <person name="Barry K."/>
            <person name="Sandor L."/>
            <person name="Lee J."/>
            <person name="Lipzen A."/>
            <person name="Pangilinan J."/>
            <person name="LaButti K."/>
            <person name="Hainaut M."/>
            <person name="Henrissat B."/>
            <person name="Grigoriev I.V."/>
            <person name="Spatafora J.W."/>
            <person name="Aime M.C."/>
        </authorList>
    </citation>
    <scope>NUCLEOTIDE SEQUENCE [LARGE SCALE GENOMIC DNA]</scope>
    <source>
        <strain evidence="1 2">SA 807</strain>
    </source>
</reference>
<accession>A0ACD0P1M3</accession>
<gene>
    <name evidence="1" type="ORF">IE53DRAFT_385656</name>
</gene>
<organism evidence="1 2">
    <name type="scientific">Violaceomyces palustris</name>
    <dbReference type="NCBI Taxonomy" id="1673888"/>
    <lineage>
        <taxon>Eukaryota</taxon>
        <taxon>Fungi</taxon>
        <taxon>Dikarya</taxon>
        <taxon>Basidiomycota</taxon>
        <taxon>Ustilaginomycotina</taxon>
        <taxon>Ustilaginomycetes</taxon>
        <taxon>Violaceomycetales</taxon>
        <taxon>Violaceomycetaceae</taxon>
        <taxon>Violaceomyces</taxon>
    </lineage>
</organism>
<evidence type="ECO:0000313" key="2">
    <source>
        <dbReference type="Proteomes" id="UP000245626"/>
    </source>
</evidence>
<dbReference type="Proteomes" id="UP000245626">
    <property type="component" value="Unassembled WGS sequence"/>
</dbReference>